<dbReference type="InterPro" id="IPR025665">
    <property type="entry name" value="Beta-barrel_OMP_2"/>
</dbReference>
<dbReference type="Pfam" id="PF13568">
    <property type="entry name" value="OMP_b-brl_2"/>
    <property type="match status" value="1"/>
</dbReference>
<reference evidence="2" key="1">
    <citation type="submission" date="2020-12" db="EMBL/GenBank/DDBJ databases">
        <title>Snuella sp. nov., isolated from sediment in Incheon.</title>
        <authorList>
            <person name="Kim W."/>
        </authorList>
    </citation>
    <scope>NUCLEOTIDE SEQUENCE</scope>
    <source>
        <strain evidence="2">CAU 1569</strain>
    </source>
</reference>
<organism evidence="2 3">
    <name type="scientific">Snuella sedimenti</name>
    <dbReference type="NCBI Taxonomy" id="2798802"/>
    <lineage>
        <taxon>Bacteria</taxon>
        <taxon>Pseudomonadati</taxon>
        <taxon>Bacteroidota</taxon>
        <taxon>Flavobacteriia</taxon>
        <taxon>Flavobacteriales</taxon>
        <taxon>Flavobacteriaceae</taxon>
        <taxon>Snuella</taxon>
    </lineage>
</organism>
<name>A0A8J7IGT6_9FLAO</name>
<evidence type="ECO:0000313" key="3">
    <source>
        <dbReference type="Proteomes" id="UP000610931"/>
    </source>
</evidence>
<comment type="caution">
    <text evidence="2">The sequence shown here is derived from an EMBL/GenBank/DDBJ whole genome shotgun (WGS) entry which is preliminary data.</text>
</comment>
<accession>A0A8J7IGT6</accession>
<dbReference type="RefSeq" id="WP_199113459.1">
    <property type="nucleotide sequence ID" value="NZ_JAELVQ010000003.1"/>
</dbReference>
<keyword evidence="3" id="KW-1185">Reference proteome</keyword>
<dbReference type="Proteomes" id="UP000610931">
    <property type="component" value="Unassembled WGS sequence"/>
</dbReference>
<feature type="domain" description="Outer membrane protein beta-barrel" evidence="1">
    <location>
        <begin position="20"/>
        <end position="188"/>
    </location>
</feature>
<dbReference type="SUPFAM" id="SSF56925">
    <property type="entry name" value="OMPA-like"/>
    <property type="match status" value="1"/>
</dbReference>
<dbReference type="EMBL" id="JAELVQ010000003">
    <property type="protein sequence ID" value="MBJ6367171.1"/>
    <property type="molecule type" value="Genomic_DNA"/>
</dbReference>
<proteinExistence type="predicted"/>
<dbReference type="AlphaFoldDB" id="A0A8J7IGT6"/>
<dbReference type="InterPro" id="IPR011250">
    <property type="entry name" value="OMP/PagP_B-barrel"/>
</dbReference>
<evidence type="ECO:0000259" key="1">
    <source>
        <dbReference type="Pfam" id="PF13568"/>
    </source>
</evidence>
<protein>
    <submittedName>
        <fullName evidence="2">PorT family protein</fullName>
    </submittedName>
</protein>
<sequence>MNKKELLLIVIGFIFSINLNAQNKLEIGINAGLNYPDIRGNEYAKYNNFKVGYLVGVSLDYYLKENLSIRANLNYERKIKKLELTFYDNQAQETGTENYNENFDHLNIPILLKHEFKNSKFFVNGGPFFNYLIDNKIDKKYPNDDSNLVTKQKKIDFGLSAGVGANISIDKKNELVVELRNDLGLIDTGGVPNQVNGTVKTNTLKLILSWNLGIK</sequence>
<dbReference type="Gene3D" id="2.40.160.20">
    <property type="match status" value="1"/>
</dbReference>
<evidence type="ECO:0000313" key="2">
    <source>
        <dbReference type="EMBL" id="MBJ6367171.1"/>
    </source>
</evidence>
<gene>
    <name evidence="2" type="ORF">JF259_03610</name>
</gene>